<dbReference type="Pfam" id="PF08447">
    <property type="entry name" value="PAS_3"/>
    <property type="match status" value="1"/>
</dbReference>
<dbReference type="PROSITE" id="PS50110">
    <property type="entry name" value="RESPONSE_REGULATORY"/>
    <property type="match status" value="1"/>
</dbReference>
<feature type="domain" description="PAC" evidence="12">
    <location>
        <begin position="473"/>
        <end position="525"/>
    </location>
</feature>
<dbReference type="Gene3D" id="3.30.450.20">
    <property type="entry name" value="PAS domain"/>
    <property type="match status" value="3"/>
</dbReference>
<dbReference type="PRINTS" id="PR00344">
    <property type="entry name" value="BCTRLSENSOR"/>
</dbReference>
<dbReference type="SMART" id="SM00388">
    <property type="entry name" value="HisKA"/>
    <property type="match status" value="1"/>
</dbReference>
<dbReference type="Pfam" id="PF00072">
    <property type="entry name" value="Response_reg"/>
    <property type="match status" value="1"/>
</dbReference>
<feature type="domain" description="Histidine kinase" evidence="9">
    <location>
        <begin position="659"/>
        <end position="883"/>
    </location>
</feature>
<feature type="domain" description="Response regulatory" evidence="10">
    <location>
        <begin position="902"/>
        <end position="1018"/>
    </location>
</feature>
<dbReference type="Pfam" id="PF00571">
    <property type="entry name" value="CBS"/>
    <property type="match status" value="1"/>
</dbReference>
<dbReference type="EC" id="2.7.13.3" evidence="2"/>
<feature type="modified residue" description="4-aspartylphosphate" evidence="7">
    <location>
        <position position="953"/>
    </location>
</feature>
<evidence type="ECO:0000256" key="6">
    <source>
        <dbReference type="ARBA" id="ARBA00023012"/>
    </source>
</evidence>
<keyword evidence="4" id="KW-0808">Transferase</keyword>
<proteinExistence type="predicted"/>
<dbReference type="NCBIfam" id="TIGR00229">
    <property type="entry name" value="sensory_box"/>
    <property type="match status" value="3"/>
</dbReference>
<dbReference type="SMART" id="SM00091">
    <property type="entry name" value="PAS"/>
    <property type="match status" value="3"/>
</dbReference>
<dbReference type="EMBL" id="LMTZ01000125">
    <property type="protein sequence ID" value="KST64284.1"/>
    <property type="molecule type" value="Genomic_DNA"/>
</dbReference>
<dbReference type="Proteomes" id="UP000053372">
    <property type="component" value="Unassembled WGS sequence"/>
</dbReference>
<evidence type="ECO:0000259" key="12">
    <source>
        <dbReference type="PROSITE" id="PS50113"/>
    </source>
</evidence>
<feature type="domain" description="CBS" evidence="13">
    <location>
        <begin position="103"/>
        <end position="163"/>
    </location>
</feature>
<evidence type="ECO:0000256" key="7">
    <source>
        <dbReference type="PROSITE-ProRule" id="PRU00169"/>
    </source>
</evidence>
<dbReference type="SUPFAM" id="SSF47384">
    <property type="entry name" value="Homodimeric domain of signal transducing histidine kinase"/>
    <property type="match status" value="1"/>
</dbReference>
<dbReference type="PROSITE" id="PS51371">
    <property type="entry name" value="CBS"/>
    <property type="match status" value="1"/>
</dbReference>
<feature type="domain" description="PAS" evidence="11">
    <location>
        <begin position="522"/>
        <end position="592"/>
    </location>
</feature>
<dbReference type="SUPFAM" id="SSF54631">
    <property type="entry name" value="CBS-domain pair"/>
    <property type="match status" value="1"/>
</dbReference>
<dbReference type="PROSITE" id="PS50112">
    <property type="entry name" value="PAS"/>
    <property type="match status" value="2"/>
</dbReference>
<dbReference type="InterPro" id="IPR001789">
    <property type="entry name" value="Sig_transdc_resp-reg_receiver"/>
</dbReference>
<evidence type="ECO:0000259" key="11">
    <source>
        <dbReference type="PROSITE" id="PS50112"/>
    </source>
</evidence>
<dbReference type="PANTHER" id="PTHR43304:SF1">
    <property type="entry name" value="PAC DOMAIN-CONTAINING PROTEIN"/>
    <property type="match status" value="1"/>
</dbReference>
<dbReference type="SMART" id="SM00448">
    <property type="entry name" value="REC"/>
    <property type="match status" value="1"/>
</dbReference>
<dbReference type="Pfam" id="PF00512">
    <property type="entry name" value="HisKA"/>
    <property type="match status" value="1"/>
</dbReference>
<feature type="domain" description="PAC" evidence="12">
    <location>
        <begin position="592"/>
        <end position="646"/>
    </location>
</feature>
<dbReference type="Gene3D" id="1.10.287.130">
    <property type="match status" value="1"/>
</dbReference>
<comment type="caution">
    <text evidence="14">The sequence shown here is derived from an EMBL/GenBank/DDBJ whole genome shotgun (WGS) entry which is preliminary data.</text>
</comment>
<dbReference type="SUPFAM" id="SSF52172">
    <property type="entry name" value="CheY-like"/>
    <property type="match status" value="1"/>
</dbReference>
<dbReference type="InterPro" id="IPR000644">
    <property type="entry name" value="CBS_dom"/>
</dbReference>
<evidence type="ECO:0000256" key="1">
    <source>
        <dbReference type="ARBA" id="ARBA00000085"/>
    </source>
</evidence>
<evidence type="ECO:0000259" key="13">
    <source>
        <dbReference type="PROSITE" id="PS51371"/>
    </source>
</evidence>
<sequence>MQQNAEQIDLFALKQAIDTSPLIVPSDILVVDAIAVMMGRAKYSNSYELANHQPEKISVNLKPEDYVLVVENLNVVGILTQTDVIRLTIAGKNLSKMRISEVMTRKIVKIKQFPEQDIFAIRSLMREHRICHLPVVDRRDCLVGIVTQNTLLQVLDGLEKIDVIETLQNQVRIKKNQPKQIEETLVSGLETKHQFIDPVYEEVDSQRTGQISTVSFDEMDESEKDIANETEFHFLYPSGKLETNNKYCDQEVESLKQKDIDQYQQSELEKNQENYYNSPQNLSSTTSNVPICIYELDRQGKILFANIAYGEATQKQLLYGKLAESFPEGQISKFESAIGEVFDTGQVKEIEYSILNFQGEVQFYTTKIVPNQVKGKAPTVILVISNITEVKQAQVALQESEERFRTMADTAPVMIWLTDTDKRCTYFNSCWLELTGQTLEHEIGHGWIRGIHPEDRQESLDIYWRSFDERRAFSMEYRLLGYDGEYRWILDRGTPRFNSNGSFAGYVGSCVDLTDRKLAEEKIAEQAALLDVTTDAILLRSLSGEILYYNQAAESIYGWSSSEAIGKIANELLYPKKSPELIDALEKVRENNSWQGELYQVTKTGKEIIVASRWTLVRDKVGNPKSILTVDTDITEKKQLEAQFLRAQRLDSLGILASGVAHDLNNILTPILGVAQLLPIKVNHLDNTSKQMLETLENSAKRGANLVKQILSFARGDETKRTLVQIKHLLKDIEQFVKETFPKSIEIEKNVPQDLWIVSADPTQLHQVLINLIVNARDAMPDGGKLSIYAQNVSIDENYARMNIEATVGPYVAVTIADNGVGIPPENIDRIFDPFFTTKEVGKGTGLGLSTVLGIVKNHGGFVEISSKVEQGSQFKVYLPARQGIVPQVTQNSELFPASGELILLVDDEASICEIIKATLETYNFQVLIAKDGIEGISLYAVHKHEISAVLIDMMMPLMDGPTAIRTLKRMNPHVKIIAMSGLASMESLTQTAGSGTQQFLAKPFTAQELLNSLTSLL</sequence>
<dbReference type="CDD" id="cd00130">
    <property type="entry name" value="PAS"/>
    <property type="match status" value="2"/>
</dbReference>
<dbReference type="InterPro" id="IPR013767">
    <property type="entry name" value="PAS_fold"/>
</dbReference>
<keyword evidence="5" id="KW-0418">Kinase</keyword>
<protein>
    <recommendedName>
        <fullName evidence="2">histidine kinase</fullName>
        <ecNumber evidence="2">2.7.13.3</ecNumber>
    </recommendedName>
</protein>
<dbReference type="InterPro" id="IPR000014">
    <property type="entry name" value="PAS"/>
</dbReference>
<dbReference type="AlphaFoldDB" id="A0A0V7ZIU1"/>
<comment type="catalytic activity">
    <reaction evidence="1">
        <text>ATP + protein L-histidine = ADP + protein N-phospho-L-histidine.</text>
        <dbReference type="EC" id="2.7.13.3"/>
    </reaction>
</comment>
<evidence type="ECO:0000256" key="3">
    <source>
        <dbReference type="ARBA" id="ARBA00022553"/>
    </source>
</evidence>
<keyword evidence="3 7" id="KW-0597">Phosphoprotein</keyword>
<dbReference type="InterPro" id="IPR003594">
    <property type="entry name" value="HATPase_dom"/>
</dbReference>
<evidence type="ECO:0000256" key="4">
    <source>
        <dbReference type="ARBA" id="ARBA00022679"/>
    </source>
</evidence>
<evidence type="ECO:0000256" key="8">
    <source>
        <dbReference type="PROSITE-ProRule" id="PRU00703"/>
    </source>
</evidence>
<feature type="domain" description="PAS" evidence="11">
    <location>
        <begin position="400"/>
        <end position="470"/>
    </location>
</feature>
<dbReference type="InterPro" id="IPR005467">
    <property type="entry name" value="His_kinase_dom"/>
</dbReference>
<keyword evidence="15" id="KW-1185">Reference proteome</keyword>
<dbReference type="SMART" id="SM00116">
    <property type="entry name" value="CBS"/>
    <property type="match status" value="2"/>
</dbReference>
<accession>A0A0V7ZIU1</accession>
<evidence type="ECO:0000256" key="2">
    <source>
        <dbReference type="ARBA" id="ARBA00012438"/>
    </source>
</evidence>
<evidence type="ECO:0000259" key="9">
    <source>
        <dbReference type="PROSITE" id="PS50109"/>
    </source>
</evidence>
<dbReference type="CDD" id="cd00082">
    <property type="entry name" value="HisKA"/>
    <property type="match status" value="1"/>
</dbReference>
<dbReference type="RefSeq" id="WP_058184220.1">
    <property type="nucleotide sequence ID" value="NZ_LMTZ01000125.1"/>
</dbReference>
<dbReference type="FunFam" id="3.30.450.20:FF:000099">
    <property type="entry name" value="Sensory box sensor histidine kinase"/>
    <property type="match status" value="1"/>
</dbReference>
<dbReference type="CDD" id="cd17546">
    <property type="entry name" value="REC_hyHK_CKI1_RcsC-like"/>
    <property type="match status" value="1"/>
</dbReference>
<dbReference type="PANTHER" id="PTHR43304">
    <property type="entry name" value="PHYTOCHROME-LIKE PROTEIN CPH1"/>
    <property type="match status" value="1"/>
</dbReference>
<dbReference type="Gene3D" id="3.10.580.10">
    <property type="entry name" value="CBS-domain"/>
    <property type="match status" value="1"/>
</dbReference>
<dbReference type="InterPro" id="IPR013656">
    <property type="entry name" value="PAS_4"/>
</dbReference>
<dbReference type="SMART" id="SM00086">
    <property type="entry name" value="PAC"/>
    <property type="match status" value="2"/>
</dbReference>
<dbReference type="GO" id="GO:0006355">
    <property type="term" value="P:regulation of DNA-templated transcription"/>
    <property type="evidence" value="ECO:0007669"/>
    <property type="project" value="InterPro"/>
</dbReference>
<dbReference type="PROSITE" id="PS50113">
    <property type="entry name" value="PAC"/>
    <property type="match status" value="2"/>
</dbReference>
<dbReference type="InterPro" id="IPR004358">
    <property type="entry name" value="Sig_transdc_His_kin-like_C"/>
</dbReference>
<keyword evidence="6" id="KW-0902">Two-component regulatory system</keyword>
<dbReference type="InterPro" id="IPR013655">
    <property type="entry name" value="PAS_fold_3"/>
</dbReference>
<reference evidence="14 15" key="1">
    <citation type="journal article" date="2015" name="Genome Announc.">
        <title>Draft Genome of the Euendolithic (true boring) Cyanobacterium Mastigocoleus testarum strain BC008.</title>
        <authorList>
            <person name="Guida B.S."/>
            <person name="Garcia-Pichel F."/>
        </authorList>
    </citation>
    <scope>NUCLEOTIDE SEQUENCE [LARGE SCALE GENOMIC DNA]</scope>
    <source>
        <strain evidence="14 15">BC008</strain>
    </source>
</reference>
<name>A0A0V7ZIU1_9CYAN</name>
<dbReference type="InterPro" id="IPR052162">
    <property type="entry name" value="Sensor_kinase/Photoreceptor"/>
</dbReference>
<dbReference type="Pfam" id="PF00989">
    <property type="entry name" value="PAS"/>
    <property type="match status" value="1"/>
</dbReference>
<dbReference type="PROSITE" id="PS50109">
    <property type="entry name" value="HIS_KIN"/>
    <property type="match status" value="1"/>
</dbReference>
<keyword evidence="8" id="KW-0129">CBS domain</keyword>
<dbReference type="InterPro" id="IPR000700">
    <property type="entry name" value="PAS-assoc_C"/>
</dbReference>
<dbReference type="SUPFAM" id="SSF55874">
    <property type="entry name" value="ATPase domain of HSP90 chaperone/DNA topoisomerase II/histidine kinase"/>
    <property type="match status" value="1"/>
</dbReference>
<dbReference type="GO" id="GO:0000155">
    <property type="term" value="F:phosphorelay sensor kinase activity"/>
    <property type="evidence" value="ECO:0007669"/>
    <property type="project" value="InterPro"/>
</dbReference>
<dbReference type="InterPro" id="IPR035965">
    <property type="entry name" value="PAS-like_dom_sf"/>
</dbReference>
<organism evidence="14 15">
    <name type="scientific">Mastigocoleus testarum BC008</name>
    <dbReference type="NCBI Taxonomy" id="371196"/>
    <lineage>
        <taxon>Bacteria</taxon>
        <taxon>Bacillati</taxon>
        <taxon>Cyanobacteriota</taxon>
        <taxon>Cyanophyceae</taxon>
        <taxon>Nostocales</taxon>
        <taxon>Hapalosiphonaceae</taxon>
        <taxon>Mastigocoleus</taxon>
    </lineage>
</organism>
<dbReference type="InterPro" id="IPR003661">
    <property type="entry name" value="HisK_dim/P_dom"/>
</dbReference>
<evidence type="ECO:0000313" key="14">
    <source>
        <dbReference type="EMBL" id="KST64284.1"/>
    </source>
</evidence>
<dbReference type="SUPFAM" id="SSF55785">
    <property type="entry name" value="PYP-like sensor domain (PAS domain)"/>
    <property type="match status" value="3"/>
</dbReference>
<evidence type="ECO:0000313" key="15">
    <source>
        <dbReference type="Proteomes" id="UP000053372"/>
    </source>
</evidence>
<dbReference type="Gene3D" id="3.30.565.10">
    <property type="entry name" value="Histidine kinase-like ATPase, C-terminal domain"/>
    <property type="match status" value="1"/>
</dbReference>
<dbReference type="Pfam" id="PF08448">
    <property type="entry name" value="PAS_4"/>
    <property type="match status" value="1"/>
</dbReference>
<evidence type="ECO:0000256" key="5">
    <source>
        <dbReference type="ARBA" id="ARBA00022777"/>
    </source>
</evidence>
<dbReference type="OrthoDB" id="9788063at2"/>
<dbReference type="InterPro" id="IPR036097">
    <property type="entry name" value="HisK_dim/P_sf"/>
</dbReference>
<evidence type="ECO:0000259" key="10">
    <source>
        <dbReference type="PROSITE" id="PS50110"/>
    </source>
</evidence>
<dbReference type="SMART" id="SM00387">
    <property type="entry name" value="HATPase_c"/>
    <property type="match status" value="1"/>
</dbReference>
<dbReference type="InterPro" id="IPR011006">
    <property type="entry name" value="CheY-like_superfamily"/>
</dbReference>
<dbReference type="InterPro" id="IPR036890">
    <property type="entry name" value="HATPase_C_sf"/>
</dbReference>
<dbReference type="Gene3D" id="3.40.50.2300">
    <property type="match status" value="1"/>
</dbReference>
<dbReference type="InterPro" id="IPR046342">
    <property type="entry name" value="CBS_dom_sf"/>
</dbReference>
<dbReference type="Pfam" id="PF02518">
    <property type="entry name" value="HATPase_c"/>
    <property type="match status" value="1"/>
</dbReference>
<gene>
    <name evidence="14" type="ORF">BC008_16740</name>
</gene>
<dbReference type="InterPro" id="IPR001610">
    <property type="entry name" value="PAC"/>
</dbReference>